<sequence>MAPFLTTAYRGILDQVKKPYREMRTDRFSRVALEPIPSQRGSTVETDLERLARLARECRSAARATTLDHVRDELERMAREHEDRAAKLQFEACTQVRMPPVA</sequence>
<dbReference type="AlphaFoldDB" id="A0A4U1L484"/>
<name>A0A4U1L484_9SPHN</name>
<reference evidence="1 2" key="1">
    <citation type="submission" date="2019-04" db="EMBL/GenBank/DDBJ databases">
        <authorList>
            <person name="Yang Y."/>
            <person name="Wei D."/>
        </authorList>
    </citation>
    <scope>NUCLEOTIDE SEQUENCE [LARGE SCALE GENOMIC DNA]</scope>
    <source>
        <strain evidence="1 2">L-1-4w-11</strain>
    </source>
</reference>
<dbReference type="EMBL" id="SWKR01000002">
    <property type="protein sequence ID" value="TKD51562.1"/>
    <property type="molecule type" value="Genomic_DNA"/>
</dbReference>
<organism evidence="1 2">
    <name type="scientific">Sphingomonas baiyangensis</name>
    <dbReference type="NCBI Taxonomy" id="2572576"/>
    <lineage>
        <taxon>Bacteria</taxon>
        <taxon>Pseudomonadati</taxon>
        <taxon>Pseudomonadota</taxon>
        <taxon>Alphaproteobacteria</taxon>
        <taxon>Sphingomonadales</taxon>
        <taxon>Sphingomonadaceae</taxon>
        <taxon>Sphingomonas</taxon>
    </lineage>
</organism>
<accession>A0A4U1L484</accession>
<evidence type="ECO:0000313" key="1">
    <source>
        <dbReference type="EMBL" id="TKD51562.1"/>
    </source>
</evidence>
<dbReference type="Proteomes" id="UP000309138">
    <property type="component" value="Unassembled WGS sequence"/>
</dbReference>
<dbReference type="RefSeq" id="WP_136943498.1">
    <property type="nucleotide sequence ID" value="NZ_SWKR01000002.1"/>
</dbReference>
<proteinExistence type="predicted"/>
<protein>
    <submittedName>
        <fullName evidence="1">Uncharacterized protein</fullName>
    </submittedName>
</protein>
<evidence type="ECO:0000313" key="2">
    <source>
        <dbReference type="Proteomes" id="UP000309138"/>
    </source>
</evidence>
<keyword evidence="2" id="KW-1185">Reference proteome</keyword>
<comment type="caution">
    <text evidence="1">The sequence shown here is derived from an EMBL/GenBank/DDBJ whole genome shotgun (WGS) entry which is preliminary data.</text>
</comment>
<gene>
    <name evidence="1" type="ORF">FBR43_12955</name>
</gene>